<protein>
    <submittedName>
        <fullName evidence="4">Acetate--CoA ligase family protein</fullName>
    </submittedName>
</protein>
<dbReference type="SMART" id="SM00881">
    <property type="entry name" value="CoA_binding"/>
    <property type="match status" value="1"/>
</dbReference>
<dbReference type="Gene3D" id="3.40.50.720">
    <property type="entry name" value="NAD(P)-binding Rossmann-like Domain"/>
    <property type="match status" value="1"/>
</dbReference>
<dbReference type="AlphaFoldDB" id="A0A939EJU4"/>
<evidence type="ECO:0000313" key="4">
    <source>
        <dbReference type="EMBL" id="MBN9672999.1"/>
    </source>
</evidence>
<comment type="caution">
    <text evidence="4">The sequence shown here is derived from an EMBL/GenBank/DDBJ whole genome shotgun (WGS) entry which is preliminary data.</text>
</comment>
<dbReference type="Pfam" id="PF13549">
    <property type="entry name" value="ATP-grasp_5"/>
    <property type="match status" value="1"/>
</dbReference>
<evidence type="ECO:0000256" key="2">
    <source>
        <dbReference type="ARBA" id="ARBA00060888"/>
    </source>
</evidence>
<dbReference type="Pfam" id="PF13607">
    <property type="entry name" value="Succ_CoA_lig"/>
    <property type="match status" value="1"/>
</dbReference>
<dbReference type="InterPro" id="IPR036291">
    <property type="entry name" value="NAD(P)-bd_dom_sf"/>
</dbReference>
<evidence type="ECO:0000313" key="5">
    <source>
        <dbReference type="Proteomes" id="UP000664096"/>
    </source>
</evidence>
<evidence type="ECO:0000256" key="1">
    <source>
        <dbReference type="ARBA" id="ARBA00022532"/>
    </source>
</evidence>
<dbReference type="Gene3D" id="3.30.1490.20">
    <property type="entry name" value="ATP-grasp fold, A domain"/>
    <property type="match status" value="1"/>
</dbReference>
<feature type="domain" description="CoA-binding" evidence="3">
    <location>
        <begin position="1"/>
        <end position="96"/>
    </location>
</feature>
<keyword evidence="4" id="KW-0436">Ligase</keyword>
<dbReference type="Pfam" id="PF19045">
    <property type="entry name" value="Ligase_CoA_2"/>
    <property type="match status" value="1"/>
</dbReference>
<dbReference type="SUPFAM" id="SSF51735">
    <property type="entry name" value="NAD(P)-binding Rossmann-fold domains"/>
    <property type="match status" value="1"/>
</dbReference>
<sequence>MFKPHAIAIVGASADPTRIGGRPVHYLKANGFAGRIFPVNPSRETVQDLPAYPSLDALPGDIDLAILAIPAEHVPEAIEAAARKNAAGVVIFSSGFAEIGPEGEALQARITDRAAELGIHVMGPNTLGFYAAPSRTVATFSSLFERGPVPEGPVALVSQSGAFGAHLGIKAIKRGIGLRYWVTTGNEAGVSATDVIEALSRDPELRVIGVYLEGVKDGRALMTAISSARASGKRVVVIKVGRTPVGSRAAQSHTASLAGDDAVFDSAIARAGALRVKRTDEMLDALYALSHGEDLAGDRLGLLTVSGGAGVLMADAAFDAGFSVPSLPADTQARLREICPFGSPVNPVDVTAQSMNQPELITDHMRAMFQDGGCDAIVGFFMNWMESPMLAESVRRAVIAGADGFSDRTFALVANTDTATRELFEEQDMMVFDDPTGAIEALRQLGHQTGVPAARDWSDLGPKSGDLIAESLTEYDALKAVAAYGVSVPGVVCAATADEAGAAAETLGGRVVLKILSPDIAHKTEVGGVKLNLSGADEVRGAAAKMMAEVSKRVPSARIDGVLVSPMVSGVAECIVGARIDDVFGPVVMVGAGGIHAEVYRDVALSVAPVSREDAEAMLRSLRSWPLLDGARGVAKADVPALVETILALSDFVLAHRNQIAAVELNPVSVAALGGGARALDAYIERKAGA</sequence>
<gene>
    <name evidence="4" type="ORF">JF539_21770</name>
</gene>
<evidence type="ECO:0000259" key="3">
    <source>
        <dbReference type="SMART" id="SM00881"/>
    </source>
</evidence>
<dbReference type="InterPro" id="IPR043938">
    <property type="entry name" value="Ligase_CoA_dom"/>
</dbReference>
<comment type="similarity">
    <text evidence="2">In the N-terminal section; belongs to the acetate CoA ligase alpha subunit family.</text>
</comment>
<dbReference type="Gene3D" id="3.40.50.261">
    <property type="entry name" value="Succinyl-CoA synthetase domains"/>
    <property type="match status" value="2"/>
</dbReference>
<dbReference type="Gene3D" id="3.30.470.20">
    <property type="entry name" value="ATP-grasp fold, B domain"/>
    <property type="match status" value="1"/>
</dbReference>
<dbReference type="InterPro" id="IPR016102">
    <property type="entry name" value="Succinyl-CoA_synth-like"/>
</dbReference>
<dbReference type="Proteomes" id="UP000664096">
    <property type="component" value="Unassembled WGS sequence"/>
</dbReference>
<dbReference type="PANTHER" id="PTHR42793">
    <property type="entry name" value="COA BINDING DOMAIN CONTAINING PROTEIN"/>
    <property type="match status" value="1"/>
</dbReference>
<dbReference type="InterPro" id="IPR003781">
    <property type="entry name" value="CoA-bd"/>
</dbReference>
<dbReference type="RefSeq" id="WP_207142834.1">
    <property type="nucleotide sequence ID" value="NZ_JAEKJZ010000005.1"/>
</dbReference>
<dbReference type="SUPFAM" id="SSF56059">
    <property type="entry name" value="Glutathione synthetase ATP-binding domain-like"/>
    <property type="match status" value="1"/>
</dbReference>
<dbReference type="InterPro" id="IPR032875">
    <property type="entry name" value="Succ_CoA_lig_flav_dom"/>
</dbReference>
<accession>A0A939EJU4</accession>
<reference evidence="4" key="1">
    <citation type="submission" date="2020-12" db="EMBL/GenBank/DDBJ databases">
        <title>Oil enriched cultivation method for isolating marine PHA-producing bacteria.</title>
        <authorList>
            <person name="Zheng W."/>
            <person name="Yu S."/>
            <person name="Huang Y."/>
        </authorList>
    </citation>
    <scope>NUCLEOTIDE SEQUENCE</scope>
    <source>
        <strain evidence="4">SY-2-12</strain>
    </source>
</reference>
<dbReference type="FunFam" id="3.30.1490.20:FF:000020">
    <property type="entry name" value="Protein lysine acetyltransferase"/>
    <property type="match status" value="1"/>
</dbReference>
<dbReference type="SUPFAM" id="SSF52210">
    <property type="entry name" value="Succinyl-CoA synthetase domains"/>
    <property type="match status" value="2"/>
</dbReference>
<keyword evidence="1" id="KW-0816">Tricarboxylic acid cycle</keyword>
<dbReference type="EMBL" id="JAEKJZ010000005">
    <property type="protein sequence ID" value="MBN9672999.1"/>
    <property type="molecule type" value="Genomic_DNA"/>
</dbReference>
<dbReference type="Pfam" id="PF13380">
    <property type="entry name" value="CoA_binding_2"/>
    <property type="match status" value="1"/>
</dbReference>
<dbReference type="GO" id="GO:0043758">
    <property type="term" value="F:acetate-CoA ligase (ADP-forming) activity"/>
    <property type="evidence" value="ECO:0007669"/>
    <property type="project" value="InterPro"/>
</dbReference>
<dbReference type="PANTHER" id="PTHR42793:SF4">
    <property type="entry name" value="BLL6376 PROTEIN"/>
    <property type="match status" value="1"/>
</dbReference>
<proteinExistence type="inferred from homology"/>
<dbReference type="GO" id="GO:0005524">
    <property type="term" value="F:ATP binding"/>
    <property type="evidence" value="ECO:0007669"/>
    <property type="project" value="InterPro"/>
</dbReference>
<dbReference type="GO" id="GO:0006099">
    <property type="term" value="P:tricarboxylic acid cycle"/>
    <property type="evidence" value="ECO:0007669"/>
    <property type="project" value="UniProtKB-KW"/>
</dbReference>
<name>A0A939EJU4_9HYPH</name>
<organism evidence="4 5">
    <name type="scientific">Roseibium aggregatum</name>
    <dbReference type="NCBI Taxonomy" id="187304"/>
    <lineage>
        <taxon>Bacteria</taxon>
        <taxon>Pseudomonadati</taxon>
        <taxon>Pseudomonadota</taxon>
        <taxon>Alphaproteobacteria</taxon>
        <taxon>Hyphomicrobiales</taxon>
        <taxon>Stappiaceae</taxon>
        <taxon>Roseibium</taxon>
    </lineage>
</organism>
<dbReference type="InterPro" id="IPR013815">
    <property type="entry name" value="ATP_grasp_subdomain_1"/>
</dbReference>